<protein>
    <submittedName>
        <fullName evidence="1">Putative rhamnosyl transferase</fullName>
    </submittedName>
</protein>
<dbReference type="Pfam" id="PF11316">
    <property type="entry name" value="Rhamno_transf"/>
    <property type="match status" value="1"/>
</dbReference>
<evidence type="ECO:0000313" key="2">
    <source>
        <dbReference type="Proteomes" id="UP000187059"/>
    </source>
</evidence>
<gene>
    <name evidence="1" type="ORF">Ga0080574_TMP4909</name>
</gene>
<name>A0A1P8V0N0_9RHOB</name>
<organism evidence="1 2">
    <name type="scientific">Salipiger abyssi</name>
    <dbReference type="NCBI Taxonomy" id="1250539"/>
    <lineage>
        <taxon>Bacteria</taxon>
        <taxon>Pseudomonadati</taxon>
        <taxon>Pseudomonadota</taxon>
        <taxon>Alphaproteobacteria</taxon>
        <taxon>Rhodobacterales</taxon>
        <taxon>Roseobacteraceae</taxon>
        <taxon>Salipiger</taxon>
    </lineage>
</organism>
<keyword evidence="2" id="KW-1185">Reference proteome</keyword>
<sequence length="255" mass="29559">MQINNFLVIRFSLRLKEEWLRKAYGDEENRYGWLEMRGRIFKETLYRSLLEQSVRPKRVFLLLDVRDEEFYHACLNDLDEMIEPIFSKNWNHYEQVADRISASGLTNIAVSRCDSDDLVATDYFEKVNAAIRTATEKGESFEYVVATRGFISDGVNIQETYYSCSPFLTIFEKEWNGANVYGIGHENVVKHSHIAVSDARWMQYIHGTNIANSFSAVDADREAFEAAIRQAPKRTSMKRCPVAEFWPDGFHKVPA</sequence>
<dbReference type="InterPro" id="IPR021466">
    <property type="entry name" value="Put_rhamnosyl_transferase"/>
</dbReference>
<geneLocation type="plasmid" evidence="2">
    <name>ppaby6</name>
</geneLocation>
<proteinExistence type="predicted"/>
<dbReference type="Proteomes" id="UP000187059">
    <property type="component" value="Plasmid pPABY6"/>
</dbReference>
<evidence type="ECO:0000313" key="1">
    <source>
        <dbReference type="EMBL" id="APZ55191.1"/>
    </source>
</evidence>
<reference evidence="1 2" key="1">
    <citation type="submission" date="2016-04" db="EMBL/GenBank/DDBJ databases">
        <title>Deep-sea bacteria in the southern Pacific.</title>
        <authorList>
            <person name="Tang K."/>
        </authorList>
    </citation>
    <scope>NUCLEOTIDE SEQUENCE [LARGE SCALE GENOMIC DNA]</scope>
    <source>
        <strain evidence="1 2">JLT2014</strain>
        <plasmid evidence="2">ppaby6</plasmid>
    </source>
</reference>
<keyword evidence="1" id="KW-0808">Transferase</keyword>
<dbReference type="GO" id="GO:0016740">
    <property type="term" value="F:transferase activity"/>
    <property type="evidence" value="ECO:0007669"/>
    <property type="project" value="UniProtKB-KW"/>
</dbReference>
<dbReference type="EMBL" id="CP015094">
    <property type="protein sequence ID" value="APZ55191.1"/>
    <property type="molecule type" value="Genomic_DNA"/>
</dbReference>
<dbReference type="OrthoDB" id="9771846at2"/>
<dbReference type="RefSeq" id="WP_076706143.1">
    <property type="nucleotide sequence ID" value="NZ_CP015094.1"/>
</dbReference>
<accession>A0A1P8V0N0</accession>
<keyword evidence="1" id="KW-0614">Plasmid</keyword>
<dbReference type="AlphaFoldDB" id="A0A1P8V0N0"/>
<dbReference type="KEGG" id="paby:Ga0080574_TMP4909"/>